<gene>
    <name evidence="2" type="ORF">OH136_13870</name>
</gene>
<proteinExistence type="predicted"/>
<dbReference type="Pfam" id="PF02602">
    <property type="entry name" value="HEM4"/>
    <property type="match status" value="1"/>
</dbReference>
<dbReference type="AlphaFoldDB" id="A0AAE3LUS9"/>
<dbReference type="Proteomes" id="UP001208041">
    <property type="component" value="Unassembled WGS sequence"/>
</dbReference>
<dbReference type="EMBL" id="JAOYFC010000003">
    <property type="protein sequence ID" value="MCV6825645.1"/>
    <property type="molecule type" value="Genomic_DNA"/>
</dbReference>
<dbReference type="GO" id="GO:0004852">
    <property type="term" value="F:uroporphyrinogen-III synthase activity"/>
    <property type="evidence" value="ECO:0007669"/>
    <property type="project" value="InterPro"/>
</dbReference>
<dbReference type="GO" id="GO:0033014">
    <property type="term" value="P:tetrapyrrole biosynthetic process"/>
    <property type="evidence" value="ECO:0007669"/>
    <property type="project" value="InterPro"/>
</dbReference>
<feature type="domain" description="Tetrapyrrole biosynthesis uroporphyrinogen III synthase" evidence="1">
    <location>
        <begin position="30"/>
        <end position="223"/>
    </location>
</feature>
<accession>A0AAE3LUS9</accession>
<dbReference type="SUPFAM" id="SSF69618">
    <property type="entry name" value="HemD-like"/>
    <property type="match status" value="1"/>
</dbReference>
<name>A0AAE3LUS9_9RHOB</name>
<dbReference type="InterPro" id="IPR036108">
    <property type="entry name" value="4pyrrol_syn_uPrphyn_synt_sf"/>
</dbReference>
<reference evidence="2" key="1">
    <citation type="submission" date="2022-10" db="EMBL/GenBank/DDBJ databases">
        <authorList>
            <person name="Yue Y."/>
        </authorList>
    </citation>
    <scope>NUCLEOTIDE SEQUENCE</scope>
    <source>
        <strain evidence="2">Z654</strain>
    </source>
</reference>
<evidence type="ECO:0000313" key="3">
    <source>
        <dbReference type="Proteomes" id="UP001208041"/>
    </source>
</evidence>
<evidence type="ECO:0000313" key="2">
    <source>
        <dbReference type="EMBL" id="MCV6825645.1"/>
    </source>
</evidence>
<organism evidence="2 3">
    <name type="scientific">Halocynthiibacter halioticoli</name>
    <dbReference type="NCBI Taxonomy" id="2986804"/>
    <lineage>
        <taxon>Bacteria</taxon>
        <taxon>Pseudomonadati</taxon>
        <taxon>Pseudomonadota</taxon>
        <taxon>Alphaproteobacteria</taxon>
        <taxon>Rhodobacterales</taxon>
        <taxon>Paracoccaceae</taxon>
        <taxon>Halocynthiibacter</taxon>
    </lineage>
</organism>
<protein>
    <submittedName>
        <fullName evidence="2">Uroporphyrinogen-III synthase</fullName>
    </submittedName>
</protein>
<dbReference type="RefSeq" id="WP_263954576.1">
    <property type="nucleotide sequence ID" value="NZ_JAOYFC010000003.1"/>
</dbReference>
<sequence>MPNTAPAVLLTRPLEAAQRFARAIGNHAPVDTVISPLISIEKLDEDPEFDAVILTSENGIPTKVEGRGRGAYCVGERTAEAAQNAGFVVNLIANCAHDLVEALLKSPPKIPLVHLRGEHARGEIAKKLAAAGLKCEEVVTYRQLAESLSSEALDLFRSDRKIILPLFSPRSAILANRQINDIPTERLNCRFHTVALSDAVAKNLSGVLAQNVTVADAPNGHAMQQIVARLLR</sequence>
<dbReference type="InterPro" id="IPR003754">
    <property type="entry name" value="4pyrrol_synth_uPrphyn_synth"/>
</dbReference>
<dbReference type="Gene3D" id="3.40.50.10090">
    <property type="match status" value="2"/>
</dbReference>
<keyword evidence="3" id="KW-1185">Reference proteome</keyword>
<dbReference type="CDD" id="cd06578">
    <property type="entry name" value="HemD"/>
    <property type="match status" value="1"/>
</dbReference>
<comment type="caution">
    <text evidence="2">The sequence shown here is derived from an EMBL/GenBank/DDBJ whole genome shotgun (WGS) entry which is preliminary data.</text>
</comment>
<evidence type="ECO:0000259" key="1">
    <source>
        <dbReference type="Pfam" id="PF02602"/>
    </source>
</evidence>